<evidence type="ECO:0000256" key="1">
    <source>
        <dbReference type="SAM" id="Phobius"/>
    </source>
</evidence>
<reference evidence="2" key="1">
    <citation type="journal article" date="2021" name="Genomics">
        <title>Comparative analysis of mitochondrial genomes of Nirvanini and Evacanthini (Hemiptera: Cicadellidae) reveals an explicit evolutionary relationship.</title>
        <authorList>
            <person name="Du Y."/>
            <person name="Liang Z."/>
            <person name="Dietrich C.H."/>
            <person name="Dai W."/>
        </authorList>
    </citation>
    <scope>NUCLEOTIDE SEQUENCE</scope>
</reference>
<geneLocation type="mitochondrion" evidence="2"/>
<feature type="transmembrane region" description="Helical" evidence="1">
    <location>
        <begin position="129"/>
        <end position="150"/>
    </location>
</feature>
<protein>
    <submittedName>
        <fullName evidence="2">NADH dehydrogenase subunit 6</fullName>
    </submittedName>
</protein>
<sequence>MKILMMKISLIILMMIPFLKNPMSMGTILLIQTMLMSFIMNKMILSSWFVMITFLMMIGGLLILFTYMSSIASNEKFKLKLSLMLTTIILILIYDEMMNENQIEETQKLLYNFNNENLSMIKLYNKKSMFMTTFMVLYLLLTMISISFIVKHNQGPLRNKT</sequence>
<keyword evidence="2" id="KW-0496">Mitochondrion</keyword>
<gene>
    <name evidence="2" type="primary">ND6</name>
</gene>
<feature type="transmembrane region" description="Helical" evidence="1">
    <location>
        <begin position="45"/>
        <end position="65"/>
    </location>
</feature>
<proteinExistence type="predicted"/>
<keyword evidence="1" id="KW-1133">Transmembrane helix</keyword>
<keyword evidence="1" id="KW-0472">Membrane</keyword>
<organism evidence="2">
    <name type="scientific">Chudania hellerina</name>
    <dbReference type="NCBI Taxonomy" id="2840403"/>
    <lineage>
        <taxon>Eukaryota</taxon>
        <taxon>Metazoa</taxon>
        <taxon>Ecdysozoa</taxon>
        <taxon>Arthropoda</taxon>
        <taxon>Hexapoda</taxon>
        <taxon>Insecta</taxon>
        <taxon>Pterygota</taxon>
        <taxon>Neoptera</taxon>
        <taxon>Paraneoptera</taxon>
        <taxon>Hemiptera</taxon>
        <taxon>Auchenorrhyncha</taxon>
        <taxon>Membracoidea</taxon>
        <taxon>Cicadellidae</taxon>
        <taxon>Evacanthinae</taxon>
        <taxon>Nirvanini</taxon>
        <taxon>Chudania</taxon>
    </lineage>
</organism>
<feature type="transmembrane region" description="Helical" evidence="1">
    <location>
        <begin position="77"/>
        <end position="94"/>
    </location>
</feature>
<dbReference type="AlphaFoldDB" id="A0A8E8GS22"/>
<evidence type="ECO:0000313" key="2">
    <source>
        <dbReference type="EMBL" id="QWC53767.1"/>
    </source>
</evidence>
<keyword evidence="1" id="KW-0812">Transmembrane</keyword>
<accession>A0A8E8GS22</accession>
<dbReference type="EMBL" id="MN227164">
    <property type="protein sequence ID" value="QWC53767.1"/>
    <property type="molecule type" value="Genomic_DNA"/>
</dbReference>
<name>A0A8E8GS22_9HEMI</name>